<proteinExistence type="predicted"/>
<sequence length="67" mass="7873">MSLNTSMQMLTLAWNGKRFKESKSARNAARRSIFRATTILLNSEMKTLEIQNNEINHEIDRCRHDLH</sequence>
<feature type="non-terminal residue" evidence="1">
    <location>
        <position position="1"/>
    </location>
</feature>
<dbReference type="EMBL" id="CAJOBH010274129">
    <property type="protein sequence ID" value="CAF5166779.1"/>
    <property type="molecule type" value="Genomic_DNA"/>
</dbReference>
<evidence type="ECO:0000313" key="2">
    <source>
        <dbReference type="Proteomes" id="UP000681967"/>
    </source>
</evidence>
<organism evidence="1 2">
    <name type="scientific">Rotaria magnacalcarata</name>
    <dbReference type="NCBI Taxonomy" id="392030"/>
    <lineage>
        <taxon>Eukaryota</taxon>
        <taxon>Metazoa</taxon>
        <taxon>Spiralia</taxon>
        <taxon>Gnathifera</taxon>
        <taxon>Rotifera</taxon>
        <taxon>Eurotatoria</taxon>
        <taxon>Bdelloidea</taxon>
        <taxon>Philodinida</taxon>
        <taxon>Philodinidae</taxon>
        <taxon>Rotaria</taxon>
    </lineage>
</organism>
<dbReference type="AlphaFoldDB" id="A0A8S3GQI4"/>
<comment type="caution">
    <text evidence="1">The sequence shown here is derived from an EMBL/GenBank/DDBJ whole genome shotgun (WGS) entry which is preliminary data.</text>
</comment>
<dbReference type="Proteomes" id="UP000681967">
    <property type="component" value="Unassembled WGS sequence"/>
</dbReference>
<feature type="non-terminal residue" evidence="1">
    <location>
        <position position="67"/>
    </location>
</feature>
<gene>
    <name evidence="1" type="ORF">BYL167_LOCUS76165</name>
</gene>
<protein>
    <submittedName>
        <fullName evidence="1">Uncharacterized protein</fullName>
    </submittedName>
</protein>
<evidence type="ECO:0000313" key="1">
    <source>
        <dbReference type="EMBL" id="CAF5166779.1"/>
    </source>
</evidence>
<reference evidence="1" key="1">
    <citation type="submission" date="2021-02" db="EMBL/GenBank/DDBJ databases">
        <authorList>
            <person name="Nowell W R."/>
        </authorList>
    </citation>
    <scope>NUCLEOTIDE SEQUENCE</scope>
</reference>
<name>A0A8S3GQI4_9BILA</name>
<accession>A0A8S3GQI4</accession>